<dbReference type="EMBL" id="CP020083">
    <property type="protein sequence ID" value="ASR51268.1"/>
    <property type="molecule type" value="Genomic_DNA"/>
</dbReference>
<name>A0ABN5B435_9SPHN</name>
<reference evidence="2 3" key="1">
    <citation type="submission" date="2017-03" db="EMBL/GenBank/DDBJ databases">
        <title>Complete genome sequence of Blastomonas fulva degrading microcsystin LR.</title>
        <authorList>
            <person name="Lee H.-g."/>
            <person name="Jin L."/>
            <person name="oh H.-M."/>
        </authorList>
    </citation>
    <scope>NUCLEOTIDE SEQUENCE [LARGE SCALE GENOMIC DNA]</scope>
    <source>
        <strain evidence="2 3">T2</strain>
    </source>
</reference>
<protein>
    <submittedName>
        <fullName evidence="2">RecX family transcriptional regulator</fullName>
    </submittedName>
</protein>
<gene>
    <name evidence="2" type="ORF">B5J99_07110</name>
</gene>
<proteinExistence type="predicted"/>
<organism evidence="2 3">
    <name type="scientific">Blastomonas fulva</name>
    <dbReference type="NCBI Taxonomy" id="1550728"/>
    <lineage>
        <taxon>Bacteria</taxon>
        <taxon>Pseudomonadati</taxon>
        <taxon>Pseudomonadota</taxon>
        <taxon>Alphaproteobacteria</taxon>
        <taxon>Sphingomonadales</taxon>
        <taxon>Sphingomonadaceae</taxon>
        <taxon>Blastomonas</taxon>
    </lineage>
</organism>
<evidence type="ECO:0000313" key="2">
    <source>
        <dbReference type="EMBL" id="ASR51268.1"/>
    </source>
</evidence>
<evidence type="ECO:0000256" key="1">
    <source>
        <dbReference type="SAM" id="MobiDB-lite"/>
    </source>
</evidence>
<feature type="region of interest" description="Disordered" evidence="1">
    <location>
        <begin position="1"/>
        <end position="21"/>
    </location>
</feature>
<keyword evidence="3" id="KW-1185">Reference proteome</keyword>
<dbReference type="RefSeq" id="WP_117351995.1">
    <property type="nucleotide sequence ID" value="NZ_CP020083.1"/>
</dbReference>
<feature type="compositionally biased region" description="Basic and acidic residues" evidence="1">
    <location>
        <begin position="1"/>
        <end position="14"/>
    </location>
</feature>
<evidence type="ECO:0000313" key="3">
    <source>
        <dbReference type="Proteomes" id="UP000258016"/>
    </source>
</evidence>
<sequence length="188" mass="21065">MFSRSRSDRAERRPPKPLNETSLKDLALHYLGRFASTRAKLVQYLERKLRERGWDGDTPPDLVALADRCAELGYVDDAAYAAMKGGALLRRGYGARRVEQALQAAGVKEPDRDEMRSAGRDQAVSAALAFARRKRVGAFADQPADPDKRRKQLQAFIRAGHDFALARRIVFADSMEEIAGLEEDFGRE</sequence>
<accession>A0ABN5B435</accession>
<dbReference type="GeneID" id="303485349"/>
<dbReference type="Proteomes" id="UP000258016">
    <property type="component" value="Chromosome"/>
</dbReference>